<comment type="caution">
    <text evidence="2">The sequence shown here is derived from an EMBL/GenBank/DDBJ whole genome shotgun (WGS) entry which is preliminary data.</text>
</comment>
<dbReference type="EMBL" id="PDLM01000009">
    <property type="protein sequence ID" value="RDW69318.1"/>
    <property type="molecule type" value="Genomic_DNA"/>
</dbReference>
<proteinExistence type="predicted"/>
<dbReference type="AlphaFoldDB" id="A0A3D8R5T3"/>
<evidence type="ECO:0000313" key="2">
    <source>
        <dbReference type="EMBL" id="RDW69318.1"/>
    </source>
</evidence>
<accession>A0A3D8R5T3</accession>
<organism evidence="2 3">
    <name type="scientific">Coleophoma cylindrospora</name>
    <dbReference type="NCBI Taxonomy" id="1849047"/>
    <lineage>
        <taxon>Eukaryota</taxon>
        <taxon>Fungi</taxon>
        <taxon>Dikarya</taxon>
        <taxon>Ascomycota</taxon>
        <taxon>Pezizomycotina</taxon>
        <taxon>Leotiomycetes</taxon>
        <taxon>Helotiales</taxon>
        <taxon>Dermateaceae</taxon>
        <taxon>Coleophoma</taxon>
    </lineage>
</organism>
<reference evidence="2 3" key="1">
    <citation type="journal article" date="2018" name="IMA Fungus">
        <title>IMA Genome-F 9: Draft genome sequence of Annulohypoxylon stygium, Aspergillus mulundensis, Berkeleyomyces basicola (syn. Thielaviopsis basicola), Ceratocystis smalleyi, two Cercospora beticola strains, Coleophoma cylindrospora, Fusarium fracticaudum, Phialophora cf. hyalina, and Morchella septimelata.</title>
        <authorList>
            <person name="Wingfield B.D."/>
            <person name="Bills G.F."/>
            <person name="Dong Y."/>
            <person name="Huang W."/>
            <person name="Nel W.J."/>
            <person name="Swalarsk-Parry B.S."/>
            <person name="Vaghefi N."/>
            <person name="Wilken P.M."/>
            <person name="An Z."/>
            <person name="de Beer Z.W."/>
            <person name="De Vos L."/>
            <person name="Chen L."/>
            <person name="Duong T.A."/>
            <person name="Gao Y."/>
            <person name="Hammerbacher A."/>
            <person name="Kikkert J.R."/>
            <person name="Li Y."/>
            <person name="Li H."/>
            <person name="Li K."/>
            <person name="Li Q."/>
            <person name="Liu X."/>
            <person name="Ma X."/>
            <person name="Naidoo K."/>
            <person name="Pethybridge S.J."/>
            <person name="Sun J."/>
            <person name="Steenkamp E.T."/>
            <person name="van der Nest M.A."/>
            <person name="van Wyk S."/>
            <person name="Wingfield M.J."/>
            <person name="Xiong C."/>
            <person name="Yue Q."/>
            <person name="Zhang X."/>
        </authorList>
    </citation>
    <scope>NUCLEOTIDE SEQUENCE [LARGE SCALE GENOMIC DNA]</scope>
    <source>
        <strain evidence="2 3">BP6252</strain>
    </source>
</reference>
<feature type="region of interest" description="Disordered" evidence="1">
    <location>
        <begin position="1"/>
        <end position="35"/>
    </location>
</feature>
<feature type="region of interest" description="Disordered" evidence="1">
    <location>
        <begin position="109"/>
        <end position="133"/>
    </location>
</feature>
<keyword evidence="3" id="KW-1185">Reference proteome</keyword>
<dbReference type="Proteomes" id="UP000256645">
    <property type="component" value="Unassembled WGS sequence"/>
</dbReference>
<protein>
    <submittedName>
        <fullName evidence="2">Uncharacterized protein</fullName>
    </submittedName>
</protein>
<feature type="compositionally biased region" description="Basic and acidic residues" evidence="1">
    <location>
        <begin position="1"/>
        <end position="11"/>
    </location>
</feature>
<evidence type="ECO:0000313" key="3">
    <source>
        <dbReference type="Proteomes" id="UP000256645"/>
    </source>
</evidence>
<gene>
    <name evidence="2" type="ORF">BP6252_08338</name>
</gene>
<sequence length="133" mass="14396">MKESMLKERGSGSEAVRPPALPGLGDAGPSAKGRADAVARAVIGPFDGQMQEPNLALVLGSLGVALTDQHLETARASQRRLSDVRCRDTLIATLPITSSHEWHHRLPKHCQHPRRYGPSCRPSRLAPRPRGLS</sequence>
<evidence type="ECO:0000256" key="1">
    <source>
        <dbReference type="SAM" id="MobiDB-lite"/>
    </source>
</evidence>
<name>A0A3D8R5T3_9HELO</name>